<dbReference type="AlphaFoldDB" id="A0A369C9M1"/>
<gene>
    <name evidence="2" type="ORF">DFQ59_104166</name>
</gene>
<comment type="caution">
    <text evidence="2">The sequence shown here is derived from an EMBL/GenBank/DDBJ whole genome shotgun (WGS) entry which is preliminary data.</text>
</comment>
<name>A0A369C9M1_9GAMM</name>
<dbReference type="RefSeq" id="WP_211314886.1">
    <property type="nucleotide sequence ID" value="NZ_QPJY01000004.1"/>
</dbReference>
<sequence length="380" mass="39346">MSKPTEQARMAARPAPLELAGAETQPLAPARLARAKSAYTTRRVPLAETAALLLSGDVRPRAGDLVLAEVVRPRQHTRLELGTGRRAQLYPGDEIVVCYGDRYAPDQFEAHVPKDLGPCHLVAAGGVAALVRSRHGRMKPATEIRPLGLLADAGGRRLNLADWSLAAPGSGGGQPRPFTVAVLGTAMNAGKTTTAGHLVRGLVRAGLRVGAAKVTGTGAGGDAWFLTDTGAHHVYDFTDAGAASTYRLPPERVDAILDTLTGRLAADGAEVVVLEVADGLFQPETAALLASPRFAAAVDGIVFAAGDAMGAMGGVLHLEHYDLPVLAVSGALTASPLARREAETATGLPVLDLEALAAADVLDRLQAQLPGREPELAVAL</sequence>
<dbReference type="SUPFAM" id="SSF52540">
    <property type="entry name" value="P-loop containing nucleoside triphosphate hydrolases"/>
    <property type="match status" value="1"/>
</dbReference>
<evidence type="ECO:0000313" key="3">
    <source>
        <dbReference type="Proteomes" id="UP000252707"/>
    </source>
</evidence>
<protein>
    <recommendedName>
        <fullName evidence="4">DUF1611 domain-containing protein</fullName>
    </recommendedName>
</protein>
<dbReference type="EMBL" id="QPJY01000004">
    <property type="protein sequence ID" value="RCX30730.1"/>
    <property type="molecule type" value="Genomic_DNA"/>
</dbReference>
<organism evidence="2 3">
    <name type="scientific">Thioalbus denitrificans</name>
    <dbReference type="NCBI Taxonomy" id="547122"/>
    <lineage>
        <taxon>Bacteria</taxon>
        <taxon>Pseudomonadati</taxon>
        <taxon>Pseudomonadota</taxon>
        <taxon>Gammaproteobacteria</taxon>
        <taxon>Chromatiales</taxon>
        <taxon>Ectothiorhodospiraceae</taxon>
        <taxon>Thioalbus</taxon>
    </lineage>
</organism>
<reference evidence="2 3" key="1">
    <citation type="submission" date="2018-07" db="EMBL/GenBank/DDBJ databases">
        <title>Genomic Encyclopedia of Type Strains, Phase IV (KMG-IV): sequencing the most valuable type-strain genomes for metagenomic binning, comparative biology and taxonomic classification.</title>
        <authorList>
            <person name="Goeker M."/>
        </authorList>
    </citation>
    <scope>NUCLEOTIDE SEQUENCE [LARGE SCALE GENOMIC DNA]</scope>
    <source>
        <strain evidence="2 3">DSM 26407</strain>
    </source>
</reference>
<dbReference type="Proteomes" id="UP000252707">
    <property type="component" value="Unassembled WGS sequence"/>
</dbReference>
<keyword evidence="3" id="KW-1185">Reference proteome</keyword>
<dbReference type="InterPro" id="IPR027417">
    <property type="entry name" value="P-loop_NTPase"/>
</dbReference>
<accession>A0A369C9M1</accession>
<evidence type="ECO:0000256" key="1">
    <source>
        <dbReference type="SAM" id="MobiDB-lite"/>
    </source>
</evidence>
<dbReference type="Gene3D" id="3.40.50.300">
    <property type="entry name" value="P-loop containing nucleotide triphosphate hydrolases"/>
    <property type="match status" value="1"/>
</dbReference>
<feature type="region of interest" description="Disordered" evidence="1">
    <location>
        <begin position="1"/>
        <end position="23"/>
    </location>
</feature>
<evidence type="ECO:0008006" key="4">
    <source>
        <dbReference type="Google" id="ProtNLM"/>
    </source>
</evidence>
<evidence type="ECO:0000313" key="2">
    <source>
        <dbReference type="EMBL" id="RCX30730.1"/>
    </source>
</evidence>
<proteinExistence type="predicted"/>